<dbReference type="AlphaFoldDB" id="A0A6M2BT65"/>
<sequence length="158" mass="17791">MLLLAPAVVRAQDRAPPPDPAHLTADEQQRYDSLIHELRCLVCQNETIGDSQAPLAADLRNQVHAQLAAGRSDVEIKRYLTDRYGDFVLYRPPFKAKTWLLWAGPFLVLLIALVVALRYARARRHHETPVLVDNEALLRLIGSERQSESEDRPQGPPA</sequence>
<dbReference type="CDD" id="cd16378">
    <property type="entry name" value="CcmH_N"/>
    <property type="match status" value="1"/>
</dbReference>
<dbReference type="InterPro" id="IPR005616">
    <property type="entry name" value="CcmH/CycL/Ccl2/NrfF_N"/>
</dbReference>
<dbReference type="PANTHER" id="PTHR47870:SF1">
    <property type="entry name" value="CYTOCHROME C-TYPE BIOGENESIS PROTEIN CCMH"/>
    <property type="match status" value="1"/>
</dbReference>
<dbReference type="GO" id="GO:0017004">
    <property type="term" value="P:cytochrome complex assembly"/>
    <property type="evidence" value="ECO:0007669"/>
    <property type="project" value="UniProtKB-KW"/>
</dbReference>
<keyword evidence="3 7" id="KW-0479">Metal-binding</keyword>
<evidence type="ECO:0000256" key="3">
    <source>
        <dbReference type="ARBA" id="ARBA00022723"/>
    </source>
</evidence>
<dbReference type="GO" id="GO:0005886">
    <property type="term" value="C:plasma membrane"/>
    <property type="evidence" value="ECO:0007669"/>
    <property type="project" value="TreeGrafter"/>
</dbReference>
<dbReference type="EMBL" id="JAAMOW010000005">
    <property type="protein sequence ID" value="NGY05421.1"/>
    <property type="molecule type" value="Genomic_DNA"/>
</dbReference>
<comment type="function">
    <text evidence="7">Possible subunit of a heme lyase.</text>
</comment>
<proteinExistence type="inferred from homology"/>
<dbReference type="InterPro" id="IPR038297">
    <property type="entry name" value="CcmH/CycL/NrfF/Ccl2_sf"/>
</dbReference>
<evidence type="ECO:0000256" key="6">
    <source>
        <dbReference type="ARBA" id="ARBA00023004"/>
    </source>
</evidence>
<dbReference type="RefSeq" id="WP_166257079.1">
    <property type="nucleotide sequence ID" value="NZ_JAAMOW010000005.1"/>
</dbReference>
<dbReference type="Proteomes" id="UP000472676">
    <property type="component" value="Unassembled WGS sequence"/>
</dbReference>
<evidence type="ECO:0000259" key="8">
    <source>
        <dbReference type="Pfam" id="PF03918"/>
    </source>
</evidence>
<protein>
    <recommendedName>
        <fullName evidence="7">Cytochrome c-type biogenesis protein</fullName>
    </recommendedName>
</protein>
<keyword evidence="7" id="KW-1133">Transmembrane helix</keyword>
<reference evidence="9 10" key="1">
    <citation type="journal article" date="2014" name="Int. J. Syst. Evol. Microbiol.">
        <title>Solimonas terrae sp. nov., isolated from soil.</title>
        <authorList>
            <person name="Kim S.J."/>
            <person name="Moon J.Y."/>
            <person name="Weon H.Y."/>
            <person name="Ahn J.H."/>
            <person name="Chen W.M."/>
            <person name="Kwon S.W."/>
        </authorList>
    </citation>
    <scope>NUCLEOTIDE SEQUENCE [LARGE SCALE GENOMIC DNA]</scope>
    <source>
        <strain evidence="9 10">KIS83-12</strain>
    </source>
</reference>
<evidence type="ECO:0000256" key="4">
    <source>
        <dbReference type="ARBA" id="ARBA00022729"/>
    </source>
</evidence>
<name>A0A6M2BT65_9GAMM</name>
<feature type="domain" description="CcmH/CycL/Ccl2/NrfF N-terminal" evidence="8">
    <location>
        <begin position="14"/>
        <end position="129"/>
    </location>
</feature>
<keyword evidence="7" id="KW-0812">Transmembrane</keyword>
<dbReference type="FunFam" id="1.10.8.640:FF:000001">
    <property type="entry name" value="Cytochrome c-type biogenesis protein"/>
    <property type="match status" value="1"/>
</dbReference>
<gene>
    <name evidence="9" type="ORF">G7Y85_11625</name>
</gene>
<keyword evidence="4 7" id="KW-0732">Signal</keyword>
<keyword evidence="10" id="KW-1185">Reference proteome</keyword>
<dbReference type="Gene3D" id="1.10.8.640">
    <property type="entry name" value="Cytochrome C biogenesis protein"/>
    <property type="match status" value="1"/>
</dbReference>
<evidence type="ECO:0000313" key="10">
    <source>
        <dbReference type="Proteomes" id="UP000472676"/>
    </source>
</evidence>
<organism evidence="9 10">
    <name type="scientific">Solimonas terrae</name>
    <dbReference type="NCBI Taxonomy" id="1396819"/>
    <lineage>
        <taxon>Bacteria</taxon>
        <taxon>Pseudomonadati</taxon>
        <taxon>Pseudomonadota</taxon>
        <taxon>Gammaproteobacteria</taxon>
        <taxon>Nevskiales</taxon>
        <taxon>Nevskiaceae</taxon>
        <taxon>Solimonas</taxon>
    </lineage>
</organism>
<feature type="transmembrane region" description="Helical" evidence="7">
    <location>
        <begin position="99"/>
        <end position="117"/>
    </location>
</feature>
<keyword evidence="6 7" id="KW-0408">Iron</keyword>
<keyword evidence="7" id="KW-0472">Membrane</keyword>
<evidence type="ECO:0000256" key="2">
    <source>
        <dbReference type="ARBA" id="ARBA00022617"/>
    </source>
</evidence>
<dbReference type="InterPro" id="IPR051263">
    <property type="entry name" value="C-type_cytochrome_biogenesis"/>
</dbReference>
<accession>A0A6M2BT65</accession>
<dbReference type="Pfam" id="PF03918">
    <property type="entry name" value="CcmH"/>
    <property type="match status" value="1"/>
</dbReference>
<evidence type="ECO:0000313" key="9">
    <source>
        <dbReference type="EMBL" id="NGY05421.1"/>
    </source>
</evidence>
<evidence type="ECO:0000256" key="5">
    <source>
        <dbReference type="ARBA" id="ARBA00022748"/>
    </source>
</evidence>
<dbReference type="PANTHER" id="PTHR47870">
    <property type="entry name" value="CYTOCHROME C-TYPE BIOGENESIS PROTEIN CCMH"/>
    <property type="match status" value="1"/>
</dbReference>
<dbReference type="GO" id="GO:0046872">
    <property type="term" value="F:metal ion binding"/>
    <property type="evidence" value="ECO:0007669"/>
    <property type="project" value="UniProtKB-KW"/>
</dbReference>
<keyword evidence="5" id="KW-0201">Cytochrome c-type biogenesis</keyword>
<keyword evidence="2 7" id="KW-0349">Heme</keyword>
<comment type="similarity">
    <text evidence="1 7">Belongs to the CcmH/CycL/Ccl2/NrfF family.</text>
</comment>
<evidence type="ECO:0000256" key="1">
    <source>
        <dbReference type="ARBA" id="ARBA00010342"/>
    </source>
</evidence>
<evidence type="ECO:0000256" key="7">
    <source>
        <dbReference type="RuleBase" id="RU364112"/>
    </source>
</evidence>
<comment type="caution">
    <text evidence="9">The sequence shown here is derived from an EMBL/GenBank/DDBJ whole genome shotgun (WGS) entry which is preliminary data.</text>
</comment>